<dbReference type="GO" id="GO:0070291">
    <property type="term" value="P:N-acylethanolamine metabolic process"/>
    <property type="evidence" value="ECO:0007669"/>
    <property type="project" value="TreeGrafter"/>
</dbReference>
<protein>
    <recommendedName>
        <fullName evidence="2">Metallo-beta-lactamase domain-containing protein</fullName>
    </recommendedName>
</protein>
<name>A0AA39CQC7_9EURO</name>
<evidence type="ECO:0000256" key="1">
    <source>
        <dbReference type="PIRSR" id="PIRSR038896-50"/>
    </source>
</evidence>
<dbReference type="GO" id="GO:0008270">
    <property type="term" value="F:zinc ion binding"/>
    <property type="evidence" value="ECO:0007669"/>
    <property type="project" value="InterPro"/>
</dbReference>
<dbReference type="AlphaFoldDB" id="A0AA39CQC7"/>
<dbReference type="GO" id="GO:0005737">
    <property type="term" value="C:cytoplasm"/>
    <property type="evidence" value="ECO:0007669"/>
    <property type="project" value="TreeGrafter"/>
</dbReference>
<dbReference type="GO" id="GO:0070290">
    <property type="term" value="F:N-acylphosphatidylethanolamine-specific phospholipase D activity"/>
    <property type="evidence" value="ECO:0007669"/>
    <property type="project" value="InterPro"/>
</dbReference>
<feature type="domain" description="Metallo-beta-lactamase" evidence="2">
    <location>
        <begin position="109"/>
        <end position="359"/>
    </location>
</feature>
<evidence type="ECO:0000313" key="3">
    <source>
        <dbReference type="EMBL" id="KAJ9616076.1"/>
    </source>
</evidence>
<sequence>MSTTKDPPRRPAHHANDYRTKFINPWPSAGAPTWGELLQASFPLSTYGVDLRKHHKARDMRVVKPDWGKASLTKQDLSKENAIIGTWLGHAGVMVEIPSLAPSPEAKSTWLLFDPIFSTRAGPTPYRGVARMKKSPCQVEDLPGCDAVFISHNHYDHLDWPTIQAITQKFPGAKYFVPLGNKQWMLSGGIPDKQIYELDWWQECEFGASDFNAQRDEEFVLRVSCVPAQHNSGRSVTDQGCTLWCGWVVERFIASKDEPVSSTSKEARRGAIYHAGDTGYRRITKSETVCPAFKEIGGKFGPFDLSFVPIWRGGTLGFISYIGLRLSHHDVPSASHGSPADAIAIHCDVKSRNTVGIHFGTFVGSDNESYEAMIELSLACDEQGVGSLDGSSNEGQNGGAGTLDIGESLAVAIS</sequence>
<dbReference type="InterPro" id="IPR024884">
    <property type="entry name" value="NAPE-PLD"/>
</dbReference>
<accession>A0AA39CQC7</accession>
<dbReference type="Pfam" id="PF12706">
    <property type="entry name" value="Lactamase_B_2"/>
    <property type="match status" value="1"/>
</dbReference>
<comment type="caution">
    <text evidence="3">The sequence shown here is derived from an EMBL/GenBank/DDBJ whole genome shotgun (WGS) entry which is preliminary data.</text>
</comment>
<gene>
    <name evidence="3" type="ORF">H2204_014117</name>
</gene>
<dbReference type="GO" id="GO:0070292">
    <property type="term" value="P:N-acylphosphatidylethanolamine metabolic process"/>
    <property type="evidence" value="ECO:0007669"/>
    <property type="project" value="TreeGrafter"/>
</dbReference>
<keyword evidence="4" id="KW-1185">Reference proteome</keyword>
<dbReference type="Proteomes" id="UP001172681">
    <property type="component" value="Unassembled WGS sequence"/>
</dbReference>
<dbReference type="PANTHER" id="PTHR15032">
    <property type="entry name" value="N-ACYL-PHOSPHATIDYLETHANOLAMINE-HYDROLYZING PHOSPHOLIPASE D"/>
    <property type="match status" value="1"/>
</dbReference>
<dbReference type="Gene3D" id="3.60.15.10">
    <property type="entry name" value="Ribonuclease Z/Hydroxyacylglutathione hydrolase-like"/>
    <property type="match status" value="1"/>
</dbReference>
<proteinExistence type="predicted"/>
<dbReference type="EMBL" id="JAPDRN010000173">
    <property type="protein sequence ID" value="KAJ9616076.1"/>
    <property type="molecule type" value="Genomic_DNA"/>
</dbReference>
<dbReference type="InterPro" id="IPR036866">
    <property type="entry name" value="RibonucZ/Hydroxyglut_hydro"/>
</dbReference>
<evidence type="ECO:0000259" key="2">
    <source>
        <dbReference type="Pfam" id="PF12706"/>
    </source>
</evidence>
<feature type="binding site" evidence="1">
    <location>
        <position position="155"/>
    </location>
    <ligand>
        <name>an N-acyl-1,2-diacyl-sn-glycero-3-phosphoethanolamine</name>
        <dbReference type="ChEBI" id="CHEBI:62537"/>
    </ligand>
</feature>
<dbReference type="SUPFAM" id="SSF56281">
    <property type="entry name" value="Metallo-hydrolase/oxidoreductase"/>
    <property type="match status" value="1"/>
</dbReference>
<reference evidence="3" key="1">
    <citation type="submission" date="2022-10" db="EMBL/GenBank/DDBJ databases">
        <title>Culturing micro-colonial fungi from biological soil crusts in the Mojave desert and describing Neophaeococcomyces mojavensis, and introducing the new genera and species Taxawa tesnikishii.</title>
        <authorList>
            <person name="Kurbessoian T."/>
            <person name="Stajich J.E."/>
        </authorList>
    </citation>
    <scope>NUCLEOTIDE SEQUENCE</scope>
    <source>
        <strain evidence="3">TK_35</strain>
    </source>
</reference>
<evidence type="ECO:0000313" key="4">
    <source>
        <dbReference type="Proteomes" id="UP001172681"/>
    </source>
</evidence>
<organism evidence="3 4">
    <name type="scientific">Knufia peltigerae</name>
    <dbReference type="NCBI Taxonomy" id="1002370"/>
    <lineage>
        <taxon>Eukaryota</taxon>
        <taxon>Fungi</taxon>
        <taxon>Dikarya</taxon>
        <taxon>Ascomycota</taxon>
        <taxon>Pezizomycotina</taxon>
        <taxon>Eurotiomycetes</taxon>
        <taxon>Chaetothyriomycetidae</taxon>
        <taxon>Chaetothyriales</taxon>
        <taxon>Trichomeriaceae</taxon>
        <taxon>Knufia</taxon>
    </lineage>
</organism>
<dbReference type="PANTHER" id="PTHR15032:SF27">
    <property type="entry name" value="N-ACYL-PHOSPHATIDYLETHANOLAMINE-HYDROLYZING PHOSPHOLIPASE D"/>
    <property type="match status" value="1"/>
</dbReference>
<dbReference type="PIRSF" id="PIRSF038896">
    <property type="entry name" value="NAPE-PLD"/>
    <property type="match status" value="1"/>
</dbReference>
<dbReference type="InterPro" id="IPR001279">
    <property type="entry name" value="Metallo-B-lactamas"/>
</dbReference>
<feature type="binding site" evidence="1">
    <location>
        <position position="336"/>
    </location>
    <ligand>
        <name>an N-acyl-1,2-diacyl-sn-glycero-3-phosphoethanolamine</name>
        <dbReference type="ChEBI" id="CHEBI:62537"/>
    </ligand>
</feature>